<proteinExistence type="predicted"/>
<dbReference type="STRING" id="515897.SAMN05421849_2447"/>
<keyword evidence="3" id="KW-1185">Reference proteome</keyword>
<gene>
    <name evidence="2" type="ORF">SAMN05421849_2447</name>
</gene>
<feature type="compositionally biased region" description="Basic and acidic residues" evidence="1">
    <location>
        <begin position="288"/>
        <end position="297"/>
    </location>
</feature>
<dbReference type="Proteomes" id="UP000192455">
    <property type="component" value="Unassembled WGS sequence"/>
</dbReference>
<sequence length="381" mass="40840">MARRKRLSPARPGGSGTPEGADAPALHRGLGPAPIAQVAGEAAASAALAELAGALDDARESGRLIEEIPLSAVDVHYLMRDRIEQDEEEMQALMASLRARGQQTAIEVVALERPGGGGVQGKTHGLVSGWRRVSALERLYRETDDPRFAHVRAITIAPGNARDAYVAMVEENEIRVNLSLYERARIAIRAMQQDLYETERAALQGLFGATTRSKRSKIGSFIPVVEALDSVLRHPTAISERLGLALSRALAADPGAGEHLRRILRMAPPEGAEAEMRALGDALEELQRPDGTERDGSGQDAARATPPPAPGTAAPAGPRPRLRSTGPDMAAGERVNTTPLPGLTLGFTASRNRIEITGAPVTQELYEALEDWLRAQRKRSQ</sequence>
<dbReference type="AlphaFoldDB" id="A0A1R3X7F3"/>
<protein>
    <submittedName>
        <fullName evidence="2">Chromosome segregation protein Spo0J, contains ParB-like nuclease domain</fullName>
    </submittedName>
</protein>
<organism evidence="2 3">
    <name type="scientific">Pontibaca methylaminivorans</name>
    <dbReference type="NCBI Taxonomy" id="515897"/>
    <lineage>
        <taxon>Bacteria</taxon>
        <taxon>Pseudomonadati</taxon>
        <taxon>Pseudomonadota</taxon>
        <taxon>Alphaproteobacteria</taxon>
        <taxon>Rhodobacterales</taxon>
        <taxon>Roseobacteraceae</taxon>
        <taxon>Pontibaca</taxon>
    </lineage>
</organism>
<evidence type="ECO:0000313" key="2">
    <source>
        <dbReference type="EMBL" id="SIT86845.1"/>
    </source>
</evidence>
<feature type="region of interest" description="Disordered" evidence="1">
    <location>
        <begin position="288"/>
        <end position="345"/>
    </location>
</feature>
<dbReference type="EMBL" id="FTPS01000002">
    <property type="protein sequence ID" value="SIT86845.1"/>
    <property type="molecule type" value="Genomic_DNA"/>
</dbReference>
<dbReference type="SUPFAM" id="SSF110849">
    <property type="entry name" value="ParB/Sulfiredoxin"/>
    <property type="match status" value="1"/>
</dbReference>
<dbReference type="RefSeq" id="WP_076650313.1">
    <property type="nucleotide sequence ID" value="NZ_FTPS01000002.1"/>
</dbReference>
<reference evidence="2 3" key="1">
    <citation type="submission" date="2017-01" db="EMBL/GenBank/DDBJ databases">
        <authorList>
            <person name="Mah S.A."/>
            <person name="Swanson W.J."/>
            <person name="Moy G.W."/>
            <person name="Vacquier V.D."/>
        </authorList>
    </citation>
    <scope>NUCLEOTIDE SEQUENCE [LARGE SCALE GENOMIC DNA]</scope>
    <source>
        <strain evidence="2 3">DSM 21219</strain>
    </source>
</reference>
<dbReference type="OrthoDB" id="7812516at2"/>
<name>A0A1R3X7F3_9RHOB</name>
<evidence type="ECO:0000313" key="3">
    <source>
        <dbReference type="Proteomes" id="UP000192455"/>
    </source>
</evidence>
<feature type="region of interest" description="Disordered" evidence="1">
    <location>
        <begin position="1"/>
        <end position="29"/>
    </location>
</feature>
<evidence type="ECO:0000256" key="1">
    <source>
        <dbReference type="SAM" id="MobiDB-lite"/>
    </source>
</evidence>
<accession>A0A1R3X7F3</accession>
<dbReference type="InterPro" id="IPR036086">
    <property type="entry name" value="ParB/Sulfiredoxin_sf"/>
</dbReference>